<gene>
    <name evidence="2" type="ORF">AVDCRST_MAG64-2910</name>
</gene>
<dbReference type="EMBL" id="CADCUQ010000662">
    <property type="protein sequence ID" value="CAA9421633.1"/>
    <property type="molecule type" value="Genomic_DNA"/>
</dbReference>
<evidence type="ECO:0000313" key="2">
    <source>
        <dbReference type="EMBL" id="CAA9421633.1"/>
    </source>
</evidence>
<reference evidence="2" key="1">
    <citation type="submission" date="2020-02" db="EMBL/GenBank/DDBJ databases">
        <authorList>
            <person name="Meier V. D."/>
        </authorList>
    </citation>
    <scope>NUCLEOTIDE SEQUENCE</scope>
    <source>
        <strain evidence="2">AVDCRST_MAG64</strain>
    </source>
</reference>
<feature type="compositionally biased region" description="Basic residues" evidence="1">
    <location>
        <begin position="51"/>
        <end position="62"/>
    </location>
</feature>
<evidence type="ECO:0000256" key="1">
    <source>
        <dbReference type="SAM" id="MobiDB-lite"/>
    </source>
</evidence>
<protein>
    <submittedName>
        <fullName evidence="2">RuvA</fullName>
    </submittedName>
</protein>
<feature type="region of interest" description="Disordered" evidence="1">
    <location>
        <begin position="1"/>
        <end position="214"/>
    </location>
</feature>
<feature type="non-terminal residue" evidence="2">
    <location>
        <position position="1"/>
    </location>
</feature>
<dbReference type="AlphaFoldDB" id="A0A6J4PWL1"/>
<name>A0A6J4PWL1_9BACT</name>
<feature type="compositionally biased region" description="Basic and acidic residues" evidence="1">
    <location>
        <begin position="138"/>
        <end position="183"/>
    </location>
</feature>
<feature type="compositionally biased region" description="Basic and acidic residues" evidence="1">
    <location>
        <begin position="77"/>
        <end position="91"/>
    </location>
</feature>
<proteinExistence type="predicted"/>
<feature type="non-terminal residue" evidence="2">
    <location>
        <position position="214"/>
    </location>
</feature>
<feature type="compositionally biased region" description="Basic and acidic residues" evidence="1">
    <location>
        <begin position="190"/>
        <end position="214"/>
    </location>
</feature>
<accession>A0A6J4PWL1</accession>
<sequence>DLLPHRHPAARRRGPHPPPGRPDGVRGPDPRQRRDAPDVRRRRGDDVPHHPVLRGRRVRRQPRAPAAGVPAEGRQAVLREVHHGQGDRPEEGAQGPDLPGRRHRPGDRGEGRPVPRRAAADRQADGRADRGRAGRQGEGVRDQLRQPEPEHRRGERRPAERGRGGRDLRPDGPRRAAERRRDVAGAGPGHGHERQDEQRPRAGDAPHADDAGGV</sequence>
<feature type="compositionally biased region" description="Basic and acidic residues" evidence="1">
    <location>
        <begin position="106"/>
        <end position="132"/>
    </location>
</feature>
<feature type="compositionally biased region" description="Basic and acidic residues" evidence="1">
    <location>
        <begin position="23"/>
        <end position="49"/>
    </location>
</feature>
<organism evidence="2">
    <name type="scientific">uncultured Phycisphaerae bacterium</name>
    <dbReference type="NCBI Taxonomy" id="904963"/>
    <lineage>
        <taxon>Bacteria</taxon>
        <taxon>Pseudomonadati</taxon>
        <taxon>Planctomycetota</taxon>
        <taxon>Phycisphaerae</taxon>
        <taxon>environmental samples</taxon>
    </lineage>
</organism>
<feature type="compositionally biased region" description="Basic residues" evidence="1">
    <location>
        <begin position="1"/>
        <end position="15"/>
    </location>
</feature>